<dbReference type="OrthoDB" id="425925at2"/>
<evidence type="ECO:0000256" key="1">
    <source>
        <dbReference type="SAM" id="Coils"/>
    </source>
</evidence>
<accession>A0A139X6V2</accession>
<evidence type="ECO:0000313" key="2">
    <source>
        <dbReference type="EMBL" id="KYC40431.1"/>
    </source>
</evidence>
<evidence type="ECO:0000313" key="3">
    <source>
        <dbReference type="Proteomes" id="UP000076925"/>
    </source>
</evidence>
<dbReference type="Proteomes" id="UP000076925">
    <property type="component" value="Unassembled WGS sequence"/>
</dbReference>
<name>A0A139X6V2_9CYAN</name>
<keyword evidence="3" id="KW-1185">Reference proteome</keyword>
<dbReference type="AlphaFoldDB" id="A0A139X6V2"/>
<keyword evidence="1" id="KW-0175">Coiled coil</keyword>
<dbReference type="InterPro" id="IPR058106">
    <property type="entry name" value="Slr1339"/>
</dbReference>
<dbReference type="NCBIfam" id="NF047397">
    <property type="entry name" value="slr1339_fam"/>
    <property type="match status" value="1"/>
</dbReference>
<sequence length="126" mass="14664">MDSIEKLLAELKANYEQPKPEQSQQVITKSISVPLSKSASPIDNLLEQVKTEFEQKDLALELQRQEQLEQERIRLLEIEAKKIEALKKQAQDWLDKLDPYSPEGLWFERFAETYPSKLEAAIDYLS</sequence>
<organism evidence="2 3">
    <name type="scientific">Scytonema hofmannii PCC 7110</name>
    <dbReference type="NCBI Taxonomy" id="128403"/>
    <lineage>
        <taxon>Bacteria</taxon>
        <taxon>Bacillati</taxon>
        <taxon>Cyanobacteriota</taxon>
        <taxon>Cyanophyceae</taxon>
        <taxon>Nostocales</taxon>
        <taxon>Scytonemataceae</taxon>
        <taxon>Scytonema</taxon>
    </lineage>
</organism>
<protein>
    <submittedName>
        <fullName evidence="2">Uncharacterized protein</fullName>
    </submittedName>
</protein>
<gene>
    <name evidence="2" type="ORF">WA1_26860</name>
</gene>
<feature type="coiled-coil region" evidence="1">
    <location>
        <begin position="46"/>
        <end position="96"/>
    </location>
</feature>
<dbReference type="Pfam" id="PF26643">
    <property type="entry name" value="Slr1339"/>
    <property type="match status" value="1"/>
</dbReference>
<dbReference type="EMBL" id="ANNX02000029">
    <property type="protein sequence ID" value="KYC40431.1"/>
    <property type="molecule type" value="Genomic_DNA"/>
</dbReference>
<dbReference type="RefSeq" id="WP_017749557.1">
    <property type="nucleotide sequence ID" value="NZ_KQ976354.1"/>
</dbReference>
<proteinExistence type="predicted"/>
<comment type="caution">
    <text evidence="2">The sequence shown here is derived from an EMBL/GenBank/DDBJ whole genome shotgun (WGS) entry which is preliminary data.</text>
</comment>
<reference evidence="2 3" key="1">
    <citation type="journal article" date="2013" name="Genome Biol. Evol.">
        <title>Genomes of Stigonematalean cyanobacteria (subsection V) and the evolution of oxygenic photosynthesis from prokaryotes to plastids.</title>
        <authorList>
            <person name="Dagan T."/>
            <person name="Roettger M."/>
            <person name="Stucken K."/>
            <person name="Landan G."/>
            <person name="Koch R."/>
            <person name="Major P."/>
            <person name="Gould S.B."/>
            <person name="Goremykin V.V."/>
            <person name="Rippka R."/>
            <person name="Tandeau de Marsac N."/>
            <person name="Gugger M."/>
            <person name="Lockhart P.J."/>
            <person name="Allen J.F."/>
            <person name="Brune I."/>
            <person name="Maus I."/>
            <person name="Puhler A."/>
            <person name="Martin W.F."/>
        </authorList>
    </citation>
    <scope>NUCLEOTIDE SEQUENCE [LARGE SCALE GENOMIC DNA]</scope>
    <source>
        <strain evidence="2 3">PCC 7110</strain>
    </source>
</reference>